<feature type="signal peptide" evidence="1">
    <location>
        <begin position="1"/>
        <end position="29"/>
    </location>
</feature>
<dbReference type="Proteomes" id="UP000281547">
    <property type="component" value="Unassembled WGS sequence"/>
</dbReference>
<evidence type="ECO:0000256" key="1">
    <source>
        <dbReference type="SAM" id="SignalP"/>
    </source>
</evidence>
<evidence type="ECO:0000313" key="2">
    <source>
        <dbReference type="EMBL" id="RUT32442.1"/>
    </source>
</evidence>
<evidence type="ECO:0000313" key="3">
    <source>
        <dbReference type="Proteomes" id="UP000281547"/>
    </source>
</evidence>
<sequence>MKTSARIWNMAMAALLALAFAFIWPPANFGSPSSYDQAAQAEAHTHQAHAKPSGQHSLLTVQMDADCDAATIGCCMMAHCCPGISVGAHEITTVSASDETTAATPVPGLGSDPGVILPPPRRLWL</sequence>
<evidence type="ECO:0008006" key="4">
    <source>
        <dbReference type="Google" id="ProtNLM"/>
    </source>
</evidence>
<accession>A0A433XED2</accession>
<dbReference type="RefSeq" id="WP_127187399.1">
    <property type="nucleotide sequence ID" value="NZ_RZNJ01000002.1"/>
</dbReference>
<feature type="chain" id="PRO_5019299999" description="DUF2946 domain-containing protein" evidence="1">
    <location>
        <begin position="30"/>
        <end position="125"/>
    </location>
</feature>
<keyword evidence="3" id="KW-1185">Reference proteome</keyword>
<proteinExistence type="predicted"/>
<organism evidence="2 3">
    <name type="scientific">Arsenicitalea aurantiaca</name>
    <dbReference type="NCBI Taxonomy" id="1783274"/>
    <lineage>
        <taxon>Bacteria</taxon>
        <taxon>Pseudomonadati</taxon>
        <taxon>Pseudomonadota</taxon>
        <taxon>Alphaproteobacteria</taxon>
        <taxon>Hyphomicrobiales</taxon>
        <taxon>Devosiaceae</taxon>
        <taxon>Arsenicitalea</taxon>
    </lineage>
</organism>
<dbReference type="OrthoDB" id="7872255at2"/>
<keyword evidence="1" id="KW-0732">Signal</keyword>
<name>A0A433XED2_9HYPH</name>
<gene>
    <name evidence="2" type="ORF">EMQ25_04595</name>
</gene>
<dbReference type="AlphaFoldDB" id="A0A433XED2"/>
<comment type="caution">
    <text evidence="2">The sequence shown here is derived from an EMBL/GenBank/DDBJ whole genome shotgun (WGS) entry which is preliminary data.</text>
</comment>
<dbReference type="EMBL" id="RZNJ01000002">
    <property type="protein sequence ID" value="RUT32442.1"/>
    <property type="molecule type" value="Genomic_DNA"/>
</dbReference>
<protein>
    <recommendedName>
        <fullName evidence="4">DUF2946 domain-containing protein</fullName>
    </recommendedName>
</protein>
<reference evidence="2 3" key="1">
    <citation type="journal article" date="2016" name="Int. J. Syst. Evol. Microbiol.">
        <title>Arsenicitalea aurantiaca gen. nov., sp. nov., a new member of the family Hyphomicrobiaceae, isolated from high-arsenic sediment.</title>
        <authorList>
            <person name="Mu Y."/>
            <person name="Zhou L."/>
            <person name="Zeng X.C."/>
            <person name="Liu L."/>
            <person name="Pan Y."/>
            <person name="Chen X."/>
            <person name="Wang J."/>
            <person name="Li S."/>
            <person name="Li W.J."/>
            <person name="Wang Y."/>
        </authorList>
    </citation>
    <scope>NUCLEOTIDE SEQUENCE [LARGE SCALE GENOMIC DNA]</scope>
    <source>
        <strain evidence="2 3">42-50</strain>
    </source>
</reference>